<proteinExistence type="predicted"/>
<dbReference type="OrthoDB" id="2690194at2759"/>
<evidence type="ECO:0000313" key="1">
    <source>
        <dbReference type="EMBL" id="KAG6369724.1"/>
    </source>
</evidence>
<dbReference type="AlphaFoldDB" id="A0A8I2YD15"/>
<evidence type="ECO:0000313" key="2">
    <source>
        <dbReference type="Proteomes" id="UP000683000"/>
    </source>
</evidence>
<sequence length="105" mass="12287">MAAELSYMVPGTPVIHQPYHDLESFFYILVAICLLYDSPHATKPPKKLAECFDTLFIILRAHHSPPRHQEKYKSPILKGPFELPRYLLPRDYKPLQNYIVKVYCD</sequence>
<comment type="caution">
    <text evidence="1">The sequence shown here is derived from an EMBL/GenBank/DDBJ whole genome shotgun (WGS) entry which is preliminary data.</text>
</comment>
<name>A0A8I2YD15_9AGAM</name>
<dbReference type="Proteomes" id="UP000683000">
    <property type="component" value="Unassembled WGS sequence"/>
</dbReference>
<reference evidence="1" key="1">
    <citation type="submission" date="2021-03" db="EMBL/GenBank/DDBJ databases">
        <title>Evolutionary innovations through gain and loss of genes in the ectomycorrhizal Boletales.</title>
        <authorList>
            <person name="Wu G."/>
            <person name="Miyauchi S."/>
            <person name="Morin E."/>
            <person name="Yang Z.-L."/>
            <person name="Xu J."/>
            <person name="Martin F.M."/>
        </authorList>
    </citation>
    <scope>NUCLEOTIDE SEQUENCE</scope>
    <source>
        <strain evidence="1">BR01</strain>
    </source>
</reference>
<dbReference type="EMBL" id="JAGFBS010000068">
    <property type="protein sequence ID" value="KAG6369724.1"/>
    <property type="molecule type" value="Genomic_DNA"/>
</dbReference>
<keyword evidence="2" id="KW-1185">Reference proteome</keyword>
<protein>
    <submittedName>
        <fullName evidence="1">Uncharacterized protein</fullName>
    </submittedName>
</protein>
<organism evidence="1 2">
    <name type="scientific">Boletus reticuloceps</name>
    <dbReference type="NCBI Taxonomy" id="495285"/>
    <lineage>
        <taxon>Eukaryota</taxon>
        <taxon>Fungi</taxon>
        <taxon>Dikarya</taxon>
        <taxon>Basidiomycota</taxon>
        <taxon>Agaricomycotina</taxon>
        <taxon>Agaricomycetes</taxon>
        <taxon>Agaricomycetidae</taxon>
        <taxon>Boletales</taxon>
        <taxon>Boletineae</taxon>
        <taxon>Boletaceae</taxon>
        <taxon>Boletoideae</taxon>
        <taxon>Boletus</taxon>
    </lineage>
</organism>
<accession>A0A8I2YD15</accession>
<gene>
    <name evidence="1" type="ORF">JVT61DRAFT_13654</name>
</gene>